<proteinExistence type="predicted"/>
<dbReference type="InterPro" id="IPR043136">
    <property type="entry name" value="B30.2/SPRY_sf"/>
</dbReference>
<dbReference type="InterPro" id="IPR035782">
    <property type="entry name" value="SPRY_RanBP9/10"/>
</dbReference>
<dbReference type="PANTHER" id="PTHR12864">
    <property type="entry name" value="RAN BINDING PROTEIN 9-RELATED"/>
    <property type="match status" value="1"/>
</dbReference>
<accession>A0A8K0TRQ7</accession>
<name>A0A8K0TRQ7_9PEZI</name>
<dbReference type="Proteomes" id="UP000813385">
    <property type="component" value="Unassembled WGS sequence"/>
</dbReference>
<feature type="domain" description="B30.2/SPRY" evidence="3">
    <location>
        <begin position="181"/>
        <end position="372"/>
    </location>
</feature>
<dbReference type="SMART" id="SM00449">
    <property type="entry name" value="SPRY"/>
    <property type="match status" value="1"/>
</dbReference>
<evidence type="ECO:0000313" key="5">
    <source>
        <dbReference type="EMBL" id="KAH7376122.1"/>
    </source>
</evidence>
<dbReference type="InterPro" id="IPR001870">
    <property type="entry name" value="B30.2/SPRY"/>
</dbReference>
<dbReference type="InterPro" id="IPR050618">
    <property type="entry name" value="Ubq-SigPath_Reg"/>
</dbReference>
<organism evidence="5 6">
    <name type="scientific">Plectosphaerella cucumerina</name>
    <dbReference type="NCBI Taxonomy" id="40658"/>
    <lineage>
        <taxon>Eukaryota</taxon>
        <taxon>Fungi</taxon>
        <taxon>Dikarya</taxon>
        <taxon>Ascomycota</taxon>
        <taxon>Pezizomycotina</taxon>
        <taxon>Sordariomycetes</taxon>
        <taxon>Hypocreomycetidae</taxon>
        <taxon>Glomerellales</taxon>
        <taxon>Plectosphaerellaceae</taxon>
        <taxon>Plectosphaerella</taxon>
    </lineage>
</organism>
<feature type="compositionally biased region" description="Polar residues" evidence="2">
    <location>
        <begin position="150"/>
        <end position="171"/>
    </location>
</feature>
<dbReference type="InterPro" id="IPR024964">
    <property type="entry name" value="CTLH/CRA"/>
</dbReference>
<comment type="caution">
    <text evidence="5">The sequence shown here is derived from an EMBL/GenBank/DDBJ whole genome shotgun (WGS) entry which is preliminary data.</text>
</comment>
<dbReference type="Gene3D" id="2.60.120.920">
    <property type="match status" value="1"/>
</dbReference>
<evidence type="ECO:0000259" key="4">
    <source>
        <dbReference type="PROSITE" id="PS50897"/>
    </source>
</evidence>
<protein>
    <submittedName>
        <fullName evidence="5">Ran-binding protein</fullName>
    </submittedName>
</protein>
<dbReference type="SMART" id="SM00757">
    <property type="entry name" value="CRA"/>
    <property type="match status" value="1"/>
</dbReference>
<dbReference type="SMART" id="SM00668">
    <property type="entry name" value="CTLH"/>
    <property type="match status" value="1"/>
</dbReference>
<keyword evidence="6" id="KW-1185">Reference proteome</keyword>
<dbReference type="Pfam" id="PF00622">
    <property type="entry name" value="SPRY"/>
    <property type="match status" value="1"/>
</dbReference>
<dbReference type="InterPro" id="IPR013320">
    <property type="entry name" value="ConA-like_dom_sf"/>
</dbReference>
<feature type="region of interest" description="Disordered" evidence="2">
    <location>
        <begin position="141"/>
        <end position="177"/>
    </location>
</feature>
<feature type="compositionally biased region" description="Polar residues" evidence="2">
    <location>
        <begin position="75"/>
        <end position="85"/>
    </location>
</feature>
<dbReference type="PROSITE" id="PS50188">
    <property type="entry name" value="B302_SPRY"/>
    <property type="match status" value="1"/>
</dbReference>
<dbReference type="CDD" id="cd12909">
    <property type="entry name" value="SPRY_RanBP9_10"/>
    <property type="match status" value="1"/>
</dbReference>
<dbReference type="InterPro" id="IPR013144">
    <property type="entry name" value="CRA_dom"/>
</dbReference>
<feature type="region of interest" description="Disordered" evidence="2">
    <location>
        <begin position="55"/>
        <end position="85"/>
    </location>
</feature>
<dbReference type="InterPro" id="IPR003877">
    <property type="entry name" value="SPRY_dom"/>
</dbReference>
<feature type="region of interest" description="Disordered" evidence="2">
    <location>
        <begin position="1"/>
        <end position="41"/>
    </location>
</feature>
<dbReference type="SMART" id="SM00667">
    <property type="entry name" value="LisH"/>
    <property type="match status" value="1"/>
</dbReference>
<dbReference type="EMBL" id="JAGPXD010000001">
    <property type="protein sequence ID" value="KAH7376122.1"/>
    <property type="molecule type" value="Genomic_DNA"/>
</dbReference>
<feature type="compositionally biased region" description="Pro residues" evidence="2">
    <location>
        <begin position="28"/>
        <end position="37"/>
    </location>
</feature>
<sequence>MTNPYPHGSSGLPDANSSSSGADRFPPRMYPDPPPAPITYNTQRGSIISQLLNAPEETPSHTTAYAYGRSRGDSLRNSTSFGTGRAWSSTAHLPPLSKAFDSYMRTSGLMDIPDQQNSTAFVVPSYLKGSAYVQKLEDAHKARLQRQKDGQNTQGQTGNSLNRSPSSTSLHAKSGSHRGISHYVVEKQPLDDDELCPSLPMKLNKDDKNGNLEVLANGLEVRYAGSKSQPDRENEAYSIRADHHMPPQCGIYYFEVTILGSKRDSATIGIGFSSKSVALSRPPGWEPESYGYHGDDGRSYQSHNGGKEYGPNFTTHDVIGCGINFREKTAFYTRNGISLGNAFTDVKGKMYPSVGLKRAGEHVRLNFGQEPFVFDIDSVMKREKERFHAEIATTSLSNLSPLKERDLVQTLVLQFLQHDGYIETARAFAEEMYSEKKSLSIDPNEVIEDINVKDDEHAAKRQRIRRAVLEGDIDRALKHTNAFYPEVLEHYEQVHFKLRCRKFIEMIRTAAEMRTAAEGKKSNGHVPIQPHVQSMDLDPNGAAFDQMDTEDGFDVNSSMSLDELELQTLMYGQSLQAQYREDPRREITEALESIYALLAYTNPLKEKDVAYLLDKKGRVAVAEELNSAILMSLGKSSRSALEEVYAQTSVLLEDLGEGGGSGAFVSLQDVVDDIPKAWSY</sequence>
<dbReference type="PROSITE" id="PS50896">
    <property type="entry name" value="LISH"/>
    <property type="match status" value="1"/>
</dbReference>
<evidence type="ECO:0000256" key="2">
    <source>
        <dbReference type="SAM" id="MobiDB-lite"/>
    </source>
</evidence>
<dbReference type="OrthoDB" id="25503at2759"/>
<evidence type="ECO:0000256" key="1">
    <source>
        <dbReference type="ARBA" id="ARBA00002343"/>
    </source>
</evidence>
<feature type="domain" description="CTLH" evidence="4">
    <location>
        <begin position="457"/>
        <end position="514"/>
    </location>
</feature>
<dbReference type="AlphaFoldDB" id="A0A8K0TRQ7"/>
<dbReference type="InterPro" id="IPR006595">
    <property type="entry name" value="CTLH_C"/>
</dbReference>
<gene>
    <name evidence="5" type="ORF">B0T11DRAFT_17022</name>
</gene>
<dbReference type="SUPFAM" id="SSF49899">
    <property type="entry name" value="Concanavalin A-like lectins/glucanases"/>
    <property type="match status" value="1"/>
</dbReference>
<evidence type="ECO:0000259" key="3">
    <source>
        <dbReference type="PROSITE" id="PS50188"/>
    </source>
</evidence>
<reference evidence="5" key="1">
    <citation type="journal article" date="2021" name="Nat. Commun.">
        <title>Genetic determinants of endophytism in the Arabidopsis root mycobiome.</title>
        <authorList>
            <person name="Mesny F."/>
            <person name="Miyauchi S."/>
            <person name="Thiergart T."/>
            <person name="Pickel B."/>
            <person name="Atanasova L."/>
            <person name="Karlsson M."/>
            <person name="Huettel B."/>
            <person name="Barry K.W."/>
            <person name="Haridas S."/>
            <person name="Chen C."/>
            <person name="Bauer D."/>
            <person name="Andreopoulos W."/>
            <person name="Pangilinan J."/>
            <person name="LaButti K."/>
            <person name="Riley R."/>
            <person name="Lipzen A."/>
            <person name="Clum A."/>
            <person name="Drula E."/>
            <person name="Henrissat B."/>
            <person name="Kohler A."/>
            <person name="Grigoriev I.V."/>
            <person name="Martin F.M."/>
            <person name="Hacquard S."/>
        </authorList>
    </citation>
    <scope>NUCLEOTIDE SEQUENCE</scope>
    <source>
        <strain evidence="5">MPI-CAGE-AT-0016</strain>
    </source>
</reference>
<dbReference type="InterPro" id="IPR006594">
    <property type="entry name" value="LisH"/>
</dbReference>
<comment type="function">
    <text evidence="1">Involved in the proteasome-dependent degradation of fructose-1,6-bisphosphatase.</text>
</comment>
<dbReference type="Pfam" id="PF10607">
    <property type="entry name" value="CTLH"/>
    <property type="match status" value="1"/>
</dbReference>
<dbReference type="PROSITE" id="PS50897">
    <property type="entry name" value="CTLH"/>
    <property type="match status" value="1"/>
</dbReference>
<evidence type="ECO:0000313" key="6">
    <source>
        <dbReference type="Proteomes" id="UP000813385"/>
    </source>
</evidence>